<dbReference type="InterPro" id="IPR029058">
    <property type="entry name" value="AB_hydrolase_fold"/>
</dbReference>
<protein>
    <recommendedName>
        <fullName evidence="1">AB hydrolase-1 domain-containing protein</fullName>
    </recommendedName>
</protein>
<dbReference type="Gene3D" id="3.40.50.1820">
    <property type="entry name" value="alpha/beta hydrolase"/>
    <property type="match status" value="1"/>
</dbReference>
<keyword evidence="3" id="KW-1185">Reference proteome</keyword>
<feature type="domain" description="AB hydrolase-1" evidence="1">
    <location>
        <begin position="8"/>
        <end position="282"/>
    </location>
</feature>
<dbReference type="Pfam" id="PF12697">
    <property type="entry name" value="Abhydrolase_6"/>
    <property type="match status" value="1"/>
</dbReference>
<organism evidence="2 3">
    <name type="scientific">Diaporthe australafricana</name>
    <dbReference type="NCBI Taxonomy" id="127596"/>
    <lineage>
        <taxon>Eukaryota</taxon>
        <taxon>Fungi</taxon>
        <taxon>Dikarya</taxon>
        <taxon>Ascomycota</taxon>
        <taxon>Pezizomycotina</taxon>
        <taxon>Sordariomycetes</taxon>
        <taxon>Sordariomycetidae</taxon>
        <taxon>Diaporthales</taxon>
        <taxon>Diaporthaceae</taxon>
        <taxon>Diaporthe</taxon>
    </lineage>
</organism>
<dbReference type="PANTHER" id="PTHR37017:SF13">
    <property type="entry name" value="AB HYDROLASE-1 DOMAIN-CONTAINING PROTEIN"/>
    <property type="match status" value="1"/>
</dbReference>
<name>A0ABR3X9U6_9PEZI</name>
<dbReference type="InterPro" id="IPR000073">
    <property type="entry name" value="AB_hydrolase_1"/>
</dbReference>
<sequence>MATSKPAIVFVPGAFSRPSDFDLVSGPLRDAGYEVHVVHHPSSPDVLVDPTPSMLDDADNIHQLVEALADEGKDIIIVMHSYGGLPGTQACEDLSKAERLRASKRGGVARLLYVGAAIAPVGESMAGVLRTGMPLPSIETAHGRPSLWTSISLAVGRLIPLSWAARLFSPSSVAASVEGLWAYNRDPDVFTDWLLADMPREDALRYAAVSALVAQSVKSTVTPLTYPGYRHIPCSYMLTKLDRVNTPEVQRGFIDLVEREGGSGVDVFEYEVGHCPQLSRPVWEAECVKRVAGEEV</sequence>
<evidence type="ECO:0000313" key="2">
    <source>
        <dbReference type="EMBL" id="KAL1872716.1"/>
    </source>
</evidence>
<dbReference type="EMBL" id="JAWRVE010000028">
    <property type="protein sequence ID" value="KAL1872716.1"/>
    <property type="molecule type" value="Genomic_DNA"/>
</dbReference>
<dbReference type="Proteomes" id="UP001583177">
    <property type="component" value="Unassembled WGS sequence"/>
</dbReference>
<dbReference type="InterPro" id="IPR052897">
    <property type="entry name" value="Sec-Metab_Biosynth_Hydrolase"/>
</dbReference>
<proteinExistence type="predicted"/>
<gene>
    <name evidence="2" type="ORF">Daus18300_004262</name>
</gene>
<evidence type="ECO:0000313" key="3">
    <source>
        <dbReference type="Proteomes" id="UP001583177"/>
    </source>
</evidence>
<accession>A0ABR3X9U6</accession>
<reference evidence="2 3" key="1">
    <citation type="journal article" date="2024" name="IMA Fungus">
        <title>IMA Genome - F19 : A genome assembly and annotation guide to empower mycologists, including annotated draft genome sequences of Ceratocystis pirilliformis, Diaporthe australafricana, Fusarium ophioides, Paecilomyces lecythidis, and Sporothrix stenoceras.</title>
        <authorList>
            <person name="Aylward J."/>
            <person name="Wilson A.M."/>
            <person name="Visagie C.M."/>
            <person name="Spraker J."/>
            <person name="Barnes I."/>
            <person name="Buitendag C."/>
            <person name="Ceriani C."/>
            <person name="Del Mar Angel L."/>
            <person name="du Plessis D."/>
            <person name="Fuchs T."/>
            <person name="Gasser K."/>
            <person name="Kramer D."/>
            <person name="Li W."/>
            <person name="Munsamy K."/>
            <person name="Piso A."/>
            <person name="Price J.L."/>
            <person name="Sonnekus B."/>
            <person name="Thomas C."/>
            <person name="van der Nest A."/>
            <person name="van Dijk A."/>
            <person name="van Heerden A."/>
            <person name="van Vuuren N."/>
            <person name="Yilmaz N."/>
            <person name="Duong T.A."/>
            <person name="van der Merwe N.A."/>
            <person name="Wingfield M.J."/>
            <person name="Wingfield B.D."/>
        </authorList>
    </citation>
    <scope>NUCLEOTIDE SEQUENCE [LARGE SCALE GENOMIC DNA]</scope>
    <source>
        <strain evidence="2 3">CMW 18300</strain>
    </source>
</reference>
<evidence type="ECO:0000259" key="1">
    <source>
        <dbReference type="Pfam" id="PF12697"/>
    </source>
</evidence>
<comment type="caution">
    <text evidence="2">The sequence shown here is derived from an EMBL/GenBank/DDBJ whole genome shotgun (WGS) entry which is preliminary data.</text>
</comment>
<dbReference type="PANTHER" id="PTHR37017">
    <property type="entry name" value="AB HYDROLASE-1 DOMAIN-CONTAINING PROTEIN-RELATED"/>
    <property type="match status" value="1"/>
</dbReference>
<dbReference type="SUPFAM" id="SSF53474">
    <property type="entry name" value="alpha/beta-Hydrolases"/>
    <property type="match status" value="1"/>
</dbReference>